<dbReference type="PANTHER" id="PTHR33597">
    <property type="entry name" value="OS02G0760400 PROTEIN"/>
    <property type="match status" value="1"/>
</dbReference>
<evidence type="ECO:0000256" key="1">
    <source>
        <dbReference type="SAM" id="Phobius"/>
    </source>
</evidence>
<keyword evidence="1" id="KW-1133">Transmembrane helix</keyword>
<evidence type="ECO:0000259" key="2">
    <source>
        <dbReference type="Pfam" id="PF25276"/>
    </source>
</evidence>
<reference evidence="3 4" key="1">
    <citation type="journal article" date="2023" name="Hortic Res">
        <title>Pangenome of water caltrop reveals structural variations and asymmetric subgenome divergence after allopolyploidization.</title>
        <authorList>
            <person name="Zhang X."/>
            <person name="Chen Y."/>
            <person name="Wang L."/>
            <person name="Yuan Y."/>
            <person name="Fang M."/>
            <person name="Shi L."/>
            <person name="Lu R."/>
            <person name="Comes H.P."/>
            <person name="Ma Y."/>
            <person name="Chen Y."/>
            <person name="Huang G."/>
            <person name="Zhou Y."/>
            <person name="Zheng Z."/>
            <person name="Qiu Y."/>
        </authorList>
    </citation>
    <scope>NUCLEOTIDE SEQUENCE [LARGE SCALE GENOMIC DNA]</scope>
    <source>
        <strain evidence="3">F231</strain>
    </source>
</reference>
<keyword evidence="1" id="KW-0472">Membrane</keyword>
<dbReference type="InterPro" id="IPR057192">
    <property type="entry name" value="DUF7870"/>
</dbReference>
<dbReference type="AlphaFoldDB" id="A0AAN7N244"/>
<organism evidence="3 4">
    <name type="scientific">Trapa natans</name>
    <name type="common">Water chestnut</name>
    <dbReference type="NCBI Taxonomy" id="22666"/>
    <lineage>
        <taxon>Eukaryota</taxon>
        <taxon>Viridiplantae</taxon>
        <taxon>Streptophyta</taxon>
        <taxon>Embryophyta</taxon>
        <taxon>Tracheophyta</taxon>
        <taxon>Spermatophyta</taxon>
        <taxon>Magnoliopsida</taxon>
        <taxon>eudicotyledons</taxon>
        <taxon>Gunneridae</taxon>
        <taxon>Pentapetalae</taxon>
        <taxon>rosids</taxon>
        <taxon>malvids</taxon>
        <taxon>Myrtales</taxon>
        <taxon>Lythraceae</taxon>
        <taxon>Trapa</taxon>
    </lineage>
</organism>
<keyword evidence="1" id="KW-0812">Transmembrane</keyword>
<name>A0AAN7N244_TRANT</name>
<gene>
    <name evidence="3" type="ORF">SAY86_000801</name>
</gene>
<dbReference type="EMBL" id="JAXQNO010000002">
    <property type="protein sequence ID" value="KAK4802598.1"/>
    <property type="molecule type" value="Genomic_DNA"/>
</dbReference>
<proteinExistence type="predicted"/>
<dbReference type="Proteomes" id="UP001346149">
    <property type="component" value="Unassembled WGS sequence"/>
</dbReference>
<feature type="domain" description="DUF7870" evidence="2">
    <location>
        <begin position="243"/>
        <end position="430"/>
    </location>
</feature>
<evidence type="ECO:0000313" key="4">
    <source>
        <dbReference type="Proteomes" id="UP001346149"/>
    </source>
</evidence>
<feature type="transmembrane region" description="Helical" evidence="1">
    <location>
        <begin position="47"/>
        <end position="68"/>
    </location>
</feature>
<protein>
    <recommendedName>
        <fullName evidence="2">DUF7870 domain-containing protein</fullName>
    </recommendedName>
</protein>
<dbReference type="PANTHER" id="PTHR33597:SF11">
    <property type="entry name" value="OS07G0620600 PROTEIN"/>
    <property type="match status" value="1"/>
</dbReference>
<dbReference type="Pfam" id="PF25276">
    <property type="entry name" value="DUF7870"/>
    <property type="match status" value="1"/>
</dbReference>
<keyword evidence="4" id="KW-1185">Reference proteome</keyword>
<evidence type="ECO:0000313" key="3">
    <source>
        <dbReference type="EMBL" id="KAK4802598.1"/>
    </source>
</evidence>
<comment type="caution">
    <text evidence="3">The sequence shown here is derived from an EMBL/GenBank/DDBJ whole genome shotgun (WGS) entry which is preliminary data.</text>
</comment>
<accession>A0AAN7N244</accession>
<sequence length="431" mass="49057">MATDLPSSNFGLKEPTRVIRRLRPTAFEFDSKEAKYLIVKLPSPRGVTILFLSMLMTCFIVLLSHTGLRPAIDGRENSYASILDYPASSEMVPVLISDLSNGGLLRTGHKALFMFDDEGMAMSPSILRDNIDVDVFHVADFERQSSVLENSFDFIFTCAYQASSSFIDKTLKMGGVLVIQLSQDPSEMFEVPENYRIAYFRKFEWPVIAMKRLQGEKQERRAASAGQRRLMGMASEEEKKAALKNLEDVLLEPPRAASRRSSRYLKKTRYLPDLMGDRLALDRYPRRAFIDVKISENDPVMSNSGSSSSSSSNGWFARNYPTRNLEFEKYAIEVVGEESQQEVEAGSGGSMDLQREMSEWLRGNVREEEYVVMKAEAEVVEEMVRSRTIRLVDELFLECKPRGSGKRAYWECLALYGRIRDEGIAVHQWWG</sequence>